<accession>A0A6M1RNX7</accession>
<dbReference type="AlphaFoldDB" id="A0A6M1RNX7"/>
<dbReference type="Pfam" id="PF20066">
    <property type="entry name" value="Glyoxalase_8"/>
    <property type="match status" value="1"/>
</dbReference>
<name>A0A6M1RNX7_9HYPH</name>
<protein>
    <recommendedName>
        <fullName evidence="1">Glyoxalase-related protein domain-containing protein</fullName>
    </recommendedName>
</protein>
<feature type="domain" description="Glyoxalase-related protein" evidence="1">
    <location>
        <begin position="2"/>
        <end position="145"/>
    </location>
</feature>
<dbReference type="Proteomes" id="UP000477849">
    <property type="component" value="Unassembled WGS sequence"/>
</dbReference>
<sequence length="147" mass="15870">MSMAQLTIDELKSQAKRLRDAMAGNGAPVSHSTALELVAKSHGVRDWNTLSAIAARSDNAEVAPVAVGEQVSGEYLGQRFTGRVLALSRLSQSSYYAITLHFDEPVDVVTFDSFSAFRSRVNATIDGNGVSPRHTSNGRSYLVLDLQ</sequence>
<evidence type="ECO:0000259" key="1">
    <source>
        <dbReference type="Pfam" id="PF20066"/>
    </source>
</evidence>
<dbReference type="RefSeq" id="WP_163904402.1">
    <property type="nucleotide sequence ID" value="NZ_CP048427.1"/>
</dbReference>
<evidence type="ECO:0000313" key="3">
    <source>
        <dbReference type="Proteomes" id="UP000477849"/>
    </source>
</evidence>
<proteinExistence type="predicted"/>
<dbReference type="InterPro" id="IPR045517">
    <property type="entry name" value="Glyoxalase_8"/>
</dbReference>
<comment type="caution">
    <text evidence="2">The sequence shown here is derived from an EMBL/GenBank/DDBJ whole genome shotgun (WGS) entry which is preliminary data.</text>
</comment>
<organism evidence="2 3">
    <name type="scientific">Rhizobium daejeonense</name>
    <dbReference type="NCBI Taxonomy" id="240521"/>
    <lineage>
        <taxon>Bacteria</taxon>
        <taxon>Pseudomonadati</taxon>
        <taxon>Pseudomonadota</taxon>
        <taxon>Alphaproteobacteria</taxon>
        <taxon>Hyphomicrobiales</taxon>
        <taxon>Rhizobiaceae</taxon>
        <taxon>Rhizobium/Agrobacterium group</taxon>
        <taxon>Rhizobium</taxon>
    </lineage>
</organism>
<evidence type="ECO:0000313" key="2">
    <source>
        <dbReference type="EMBL" id="NGO63274.1"/>
    </source>
</evidence>
<keyword evidence="3" id="KW-1185">Reference proteome</keyword>
<reference evidence="2 3" key="1">
    <citation type="submission" date="2020-02" db="EMBL/GenBank/DDBJ databases">
        <title>Genome sequence of the type strain CCBAU10050 of Rhizobium daejeonense.</title>
        <authorList>
            <person name="Gao J."/>
            <person name="Sun J."/>
        </authorList>
    </citation>
    <scope>NUCLEOTIDE SEQUENCE [LARGE SCALE GENOMIC DNA]</scope>
    <source>
        <strain evidence="2 3">CCBAU10050</strain>
    </source>
</reference>
<gene>
    <name evidence="2" type="ORF">G6N76_06280</name>
</gene>
<dbReference type="EMBL" id="JAAKZH010000002">
    <property type="protein sequence ID" value="NGO63274.1"/>
    <property type="molecule type" value="Genomic_DNA"/>
</dbReference>